<keyword evidence="5" id="KW-0946">Virion</keyword>
<dbReference type="EMBL" id="MW328749">
    <property type="protein sequence ID" value="QQG34651.1"/>
    <property type="molecule type" value="Genomic_RNA"/>
</dbReference>
<evidence type="ECO:0000313" key="9">
    <source>
        <dbReference type="EMBL" id="QQG34651.1"/>
    </source>
</evidence>
<evidence type="ECO:0000256" key="5">
    <source>
        <dbReference type="ARBA" id="ARBA00022844"/>
    </source>
</evidence>
<feature type="compositionally biased region" description="Basic and acidic residues" evidence="7">
    <location>
        <begin position="8"/>
        <end position="17"/>
    </location>
</feature>
<sequence length="221" mass="24591">MTTQVKENAPERKEERQNTPFTTRMKASDFKNIGYNVETSSICNGEKLEEIAKDLKAAGVTSDRMFNVAFDLARHCADVGTSEFTNPIGVSNQCSLSRTEIAAIVKSKTTLRRFCAYFAKYVWNHMIMNDKPPANYLRKGFKESNKFAAFDTFYAINSEAALEPNGGIIRKPTQAEMSANISYAEVAIYRQVALNGNQNLNVGEITYGKSGVKAQCPINNK</sequence>
<dbReference type="GO" id="GO:0005198">
    <property type="term" value="F:structural molecule activity"/>
    <property type="evidence" value="ECO:0007669"/>
    <property type="project" value="InterPro"/>
</dbReference>
<evidence type="ECO:0000256" key="7">
    <source>
        <dbReference type="SAM" id="MobiDB-lite"/>
    </source>
</evidence>
<accession>A0A7T5UFC3</accession>
<keyword evidence="4" id="KW-0167">Capsid protein</keyword>
<evidence type="ECO:0000256" key="1">
    <source>
        <dbReference type="ARBA" id="ARBA00004328"/>
    </source>
</evidence>
<proteinExistence type="predicted"/>
<keyword evidence="3" id="KW-1139">Helical capsid protein</keyword>
<dbReference type="GO" id="GO:0019029">
    <property type="term" value="C:helical viral capsid"/>
    <property type="evidence" value="ECO:0007669"/>
    <property type="project" value="UniProtKB-KW"/>
</dbReference>
<dbReference type="PRINTS" id="PR00232">
    <property type="entry name" value="POTXCARLCOAT"/>
</dbReference>
<dbReference type="InterPro" id="IPR000052">
    <property type="entry name" value="Pltvir_coat"/>
</dbReference>
<feature type="domain" description="Potexviruses and carlaviruses coat protein" evidence="8">
    <location>
        <begin position="40"/>
        <end position="176"/>
    </location>
</feature>
<name>A0A7T5UFC3_9VIRU</name>
<dbReference type="Pfam" id="PF00286">
    <property type="entry name" value="Flexi_CP"/>
    <property type="match status" value="1"/>
</dbReference>
<evidence type="ECO:0000259" key="8">
    <source>
        <dbReference type="Pfam" id="PF00286"/>
    </source>
</evidence>
<organism evidence="9">
    <name type="scientific">Cymodocea nodosa foveavirus 1</name>
    <dbReference type="NCBI Taxonomy" id="2794432"/>
    <lineage>
        <taxon>Viruses</taxon>
        <taxon>Riboviria</taxon>
        <taxon>Orthornavirae</taxon>
        <taxon>Kitrinoviricota</taxon>
        <taxon>Alsuviricetes</taxon>
        <taxon>Tymovirales</taxon>
        <taxon>Betaflexiviridae</taxon>
        <taxon>Quinvirinae</taxon>
        <taxon>Foveavirus</taxon>
    </lineage>
</organism>
<evidence type="ECO:0000256" key="3">
    <source>
        <dbReference type="ARBA" id="ARBA00022497"/>
    </source>
</evidence>
<protein>
    <recommendedName>
        <fullName evidence="2">Capsid protein</fullName>
    </recommendedName>
    <alternativeName>
        <fullName evidence="6">Coat protein</fullName>
    </alternativeName>
</protein>
<evidence type="ECO:0000256" key="6">
    <source>
        <dbReference type="ARBA" id="ARBA00031336"/>
    </source>
</evidence>
<feature type="region of interest" description="Disordered" evidence="7">
    <location>
        <begin position="1"/>
        <end position="21"/>
    </location>
</feature>
<comment type="subcellular location">
    <subcellularLocation>
        <location evidence="1">Virion</location>
    </subcellularLocation>
</comment>
<evidence type="ECO:0000256" key="2">
    <source>
        <dbReference type="ARBA" id="ARBA00018091"/>
    </source>
</evidence>
<evidence type="ECO:0000256" key="4">
    <source>
        <dbReference type="ARBA" id="ARBA00022561"/>
    </source>
</evidence>
<reference evidence="9" key="1">
    <citation type="submission" date="2020-11" db="EMBL/GenBank/DDBJ databases">
        <authorList>
            <person name="Bejerman N."/>
        </authorList>
    </citation>
    <scope>NUCLEOTIDE SEQUENCE</scope>
    <source>
        <strain evidence="9">Cymo</strain>
    </source>
</reference>